<gene>
    <name evidence="4" type="primary">viaf</name>
    <name evidence="4" type="ORF">EVAR_83763_1</name>
</gene>
<dbReference type="SUPFAM" id="SSF52833">
    <property type="entry name" value="Thioredoxin-like"/>
    <property type="match status" value="1"/>
</dbReference>
<reference evidence="4 5" key="1">
    <citation type="journal article" date="2019" name="Commun. Biol.">
        <title>The bagworm genome reveals a unique fibroin gene that provides high tensile strength.</title>
        <authorList>
            <person name="Kono N."/>
            <person name="Nakamura H."/>
            <person name="Ohtoshi R."/>
            <person name="Tomita M."/>
            <person name="Numata K."/>
            <person name="Arakawa K."/>
        </authorList>
    </citation>
    <scope>NUCLEOTIDE SEQUENCE [LARGE SCALE GENOMIC DNA]</scope>
</reference>
<evidence type="ECO:0000313" key="5">
    <source>
        <dbReference type="Proteomes" id="UP000299102"/>
    </source>
</evidence>
<dbReference type="EMBL" id="BGZK01000553">
    <property type="protein sequence ID" value="GBP49814.1"/>
    <property type="molecule type" value="Genomic_DNA"/>
</dbReference>
<dbReference type="Gene3D" id="3.40.30.10">
    <property type="entry name" value="Glutaredoxin"/>
    <property type="match status" value="1"/>
</dbReference>
<evidence type="ECO:0000256" key="1">
    <source>
        <dbReference type="ARBA" id="ARBA00009686"/>
    </source>
</evidence>
<sequence>MLNPEEDTEWNDVLRSKGILPAKEAEVTEEQIVNLLEDTIQKKQTQKQARRSSGSSLDELEDEEDDAALQEYRRRRLAELREQAARPRFGAVRELAASEYVEEVTRAPPDVWVVVHLYDGAVRDCALLHALMCRLAVRFPHTKFVRAAAVDCVPGFPSAGLPALFVYRGGELHAQLLGAVALRLPALSEPELEFLLGREGALDTELREDPRPRRRLTDALAEQLGTDDW</sequence>
<comment type="similarity">
    <text evidence="1">Belongs to the phosducin family.</text>
</comment>
<dbReference type="InterPro" id="IPR024253">
    <property type="entry name" value="Phosducin_thioredoxin-like_dom"/>
</dbReference>
<comment type="caution">
    <text evidence="4">The sequence shown here is derived from an EMBL/GenBank/DDBJ whole genome shotgun (WGS) entry which is preliminary data.</text>
</comment>
<dbReference type="PANTHER" id="PTHR45809:SF3">
    <property type="entry name" value="VIRAL IAP-ASSOCIATED FACTOR HOMOLOG"/>
    <property type="match status" value="1"/>
</dbReference>
<proteinExistence type="inferred from homology"/>
<dbReference type="OrthoDB" id="45518at2759"/>
<feature type="domain" description="Phosducin" evidence="3">
    <location>
        <begin position="35"/>
        <end position="176"/>
    </location>
</feature>
<dbReference type="PANTHER" id="PTHR45809">
    <property type="entry name" value="VIRAL IAP-ASSOCIATED FACTOR HOMOLOG"/>
    <property type="match status" value="1"/>
</dbReference>
<dbReference type="GO" id="GO:0006457">
    <property type="term" value="P:protein folding"/>
    <property type="evidence" value="ECO:0007669"/>
    <property type="project" value="TreeGrafter"/>
</dbReference>
<dbReference type="InterPro" id="IPR051498">
    <property type="entry name" value="Phosducin-like_chap/apop_reg"/>
</dbReference>
<keyword evidence="5" id="KW-1185">Reference proteome</keyword>
<dbReference type="AlphaFoldDB" id="A0A4C1WI80"/>
<dbReference type="STRING" id="151549.A0A4C1WI80"/>
<evidence type="ECO:0000259" key="3">
    <source>
        <dbReference type="Pfam" id="PF02114"/>
    </source>
</evidence>
<dbReference type="Proteomes" id="UP000299102">
    <property type="component" value="Unassembled WGS sequence"/>
</dbReference>
<evidence type="ECO:0000313" key="4">
    <source>
        <dbReference type="EMBL" id="GBP49814.1"/>
    </source>
</evidence>
<protein>
    <submittedName>
        <fullName evidence="4">Viral IAP-associated factor homolog</fullName>
    </submittedName>
</protein>
<dbReference type="InterPro" id="IPR036249">
    <property type="entry name" value="Thioredoxin-like_sf"/>
</dbReference>
<dbReference type="Pfam" id="PF02114">
    <property type="entry name" value="Phosducin"/>
    <property type="match status" value="1"/>
</dbReference>
<dbReference type="GO" id="GO:0005737">
    <property type="term" value="C:cytoplasm"/>
    <property type="evidence" value="ECO:0007669"/>
    <property type="project" value="TreeGrafter"/>
</dbReference>
<organism evidence="4 5">
    <name type="scientific">Eumeta variegata</name>
    <name type="common">Bagworm moth</name>
    <name type="synonym">Eumeta japonica</name>
    <dbReference type="NCBI Taxonomy" id="151549"/>
    <lineage>
        <taxon>Eukaryota</taxon>
        <taxon>Metazoa</taxon>
        <taxon>Ecdysozoa</taxon>
        <taxon>Arthropoda</taxon>
        <taxon>Hexapoda</taxon>
        <taxon>Insecta</taxon>
        <taxon>Pterygota</taxon>
        <taxon>Neoptera</taxon>
        <taxon>Endopterygota</taxon>
        <taxon>Lepidoptera</taxon>
        <taxon>Glossata</taxon>
        <taxon>Ditrysia</taxon>
        <taxon>Tineoidea</taxon>
        <taxon>Psychidae</taxon>
        <taxon>Oiketicinae</taxon>
        <taxon>Eumeta</taxon>
    </lineage>
</organism>
<evidence type="ECO:0000256" key="2">
    <source>
        <dbReference type="SAM" id="MobiDB-lite"/>
    </source>
</evidence>
<accession>A0A4C1WI80</accession>
<name>A0A4C1WI80_EUMVA</name>
<feature type="region of interest" description="Disordered" evidence="2">
    <location>
        <begin position="43"/>
        <end position="65"/>
    </location>
</feature>